<dbReference type="InterPro" id="IPR035451">
    <property type="entry name" value="Ada-like_dom_sf"/>
</dbReference>
<dbReference type="EC" id="2.1.1.63" evidence="3"/>
<dbReference type="Gene3D" id="1.10.10.10">
    <property type="entry name" value="Winged helix-like DNA-binding domain superfamily/Winged helix DNA-binding domain"/>
    <property type="match status" value="1"/>
</dbReference>
<feature type="domain" description="HTH araC/xylS-type" evidence="12">
    <location>
        <begin position="104"/>
        <end position="171"/>
    </location>
</feature>
<dbReference type="AlphaFoldDB" id="A0A0D6DXP2"/>
<sequence length="353" mass="40426">MTSQSKNEVYYQALLNRDTAYDGLFFVGVKTTGVFCHASCSARKPKYENCEFYKTAEEALLVGYRPCKICKPLSYPQELPSDIQVLIDHVEQDPYKKWKDYDFRQIGVTSYTARRLFKKIYGITFIEYARARRLGIAFQNFKKGSKLIDQQVLIGYESYSGFDDAFSKIMGNPQQRKDGKILYGEIISTPLGNMLSLSDQNYLYLLEFMDRRALETEIDDLRKTHHYSIVFGQTEIAKKLKDELGRYFNGQLDQFSIPLYSLGTAFQKQVWEVLKQLPMGTTATYKDIARTLGDVNKVRAVGNANGKNKLSILIPCHRIIKSDGTIGGYGGGVARKQYLLKLEEKWANDVENR</sequence>
<dbReference type="PANTHER" id="PTHR10815:SF5">
    <property type="entry name" value="METHYLATED-DNA--PROTEIN-CYSTEINE METHYLTRANSFERASE"/>
    <property type="match status" value="1"/>
</dbReference>
<dbReference type="InterPro" id="IPR016221">
    <property type="entry name" value="Bifunct_regulatory_prot_Ada"/>
</dbReference>
<dbReference type="Gene3D" id="3.30.160.70">
    <property type="entry name" value="Methylated DNA-protein cysteine methyltransferase domain"/>
    <property type="match status" value="1"/>
</dbReference>
<dbReference type="GO" id="GO:0043565">
    <property type="term" value="F:sequence-specific DNA binding"/>
    <property type="evidence" value="ECO:0007669"/>
    <property type="project" value="InterPro"/>
</dbReference>
<dbReference type="HOGENOM" id="CLU_000445_52_0_9"/>
<keyword evidence="7" id="KW-0010">Activator</keyword>
<dbReference type="EMBL" id="LN774769">
    <property type="protein sequence ID" value="CEN28550.1"/>
    <property type="molecule type" value="Genomic_DNA"/>
</dbReference>
<dbReference type="InterPro" id="IPR004026">
    <property type="entry name" value="Ada_DNA_repair_Zn-bd"/>
</dbReference>
<evidence type="ECO:0000256" key="6">
    <source>
        <dbReference type="ARBA" id="ARBA00022763"/>
    </source>
</evidence>
<dbReference type="InterPro" id="IPR036388">
    <property type="entry name" value="WH-like_DNA-bd_sf"/>
</dbReference>
<feature type="binding site" evidence="11">
    <location>
        <position position="36"/>
    </location>
    <ligand>
        <name>Zn(2+)</name>
        <dbReference type="ChEBI" id="CHEBI:29105"/>
    </ligand>
</feature>
<evidence type="ECO:0000256" key="3">
    <source>
        <dbReference type="ARBA" id="ARBA00011918"/>
    </source>
</evidence>
<dbReference type="Gene3D" id="1.10.10.60">
    <property type="entry name" value="Homeodomain-like"/>
    <property type="match status" value="1"/>
</dbReference>
<keyword evidence="6" id="KW-0227">DNA damage</keyword>
<keyword evidence="5" id="KW-0808">Transferase</keyword>
<feature type="active site" description="Nucleophile; methyl group acceptor from methylphosphotriester" evidence="10">
    <location>
        <position position="36"/>
    </location>
</feature>
<dbReference type="PROSITE" id="PS00374">
    <property type="entry name" value="MGMT"/>
    <property type="match status" value="1"/>
</dbReference>
<comment type="catalytic activity">
    <reaction evidence="1">
        <text>a 4-O-methyl-thymidine in DNA + L-cysteinyl-[protein] = a thymidine in DNA + S-methyl-L-cysteinyl-[protein]</text>
        <dbReference type="Rhea" id="RHEA:53428"/>
        <dbReference type="Rhea" id="RHEA-COMP:10131"/>
        <dbReference type="Rhea" id="RHEA-COMP:10132"/>
        <dbReference type="Rhea" id="RHEA-COMP:13555"/>
        <dbReference type="Rhea" id="RHEA-COMP:13556"/>
        <dbReference type="ChEBI" id="CHEBI:29950"/>
        <dbReference type="ChEBI" id="CHEBI:82612"/>
        <dbReference type="ChEBI" id="CHEBI:137386"/>
        <dbReference type="ChEBI" id="CHEBI:137387"/>
        <dbReference type="EC" id="2.1.1.63"/>
    </reaction>
</comment>
<dbReference type="InterPro" id="IPR036217">
    <property type="entry name" value="MethylDNA_cys_MeTrfase_DNAb"/>
</dbReference>
<dbReference type="Pfam" id="PF12833">
    <property type="entry name" value="HTH_18"/>
    <property type="match status" value="1"/>
</dbReference>
<accession>A0A0D6DXP2</accession>
<dbReference type="KEGG" id="lpk:LACPI_1350"/>
<evidence type="ECO:0000256" key="10">
    <source>
        <dbReference type="PIRSR" id="PIRSR000409-1"/>
    </source>
</evidence>
<dbReference type="FunFam" id="1.10.10.10:FF:000214">
    <property type="entry name" value="Methylated-DNA--protein-cysteine methyltransferase"/>
    <property type="match status" value="1"/>
</dbReference>
<evidence type="ECO:0000256" key="8">
    <source>
        <dbReference type="ARBA" id="ARBA00023204"/>
    </source>
</evidence>
<dbReference type="InterPro" id="IPR036631">
    <property type="entry name" value="MGMT_N_sf"/>
</dbReference>
<dbReference type="STRING" id="1364.LP2241_30363"/>
<dbReference type="GO" id="GO:0003908">
    <property type="term" value="F:methylated-DNA-[protein]-cysteine S-methyltransferase activity"/>
    <property type="evidence" value="ECO:0007669"/>
    <property type="project" value="UniProtKB-EC"/>
</dbReference>
<dbReference type="SUPFAM" id="SSF53155">
    <property type="entry name" value="Methylated DNA-protein cysteine methyltransferase domain"/>
    <property type="match status" value="1"/>
</dbReference>
<keyword evidence="8" id="KW-0234">DNA repair</keyword>
<dbReference type="GO" id="GO:0006281">
    <property type="term" value="P:DNA repair"/>
    <property type="evidence" value="ECO:0007669"/>
    <property type="project" value="UniProtKB-KW"/>
</dbReference>
<keyword evidence="11" id="KW-0479">Metal-binding</keyword>
<organism evidence="13 14">
    <name type="scientific">Pseudolactococcus piscium MKFS47</name>
    <dbReference type="NCBI Taxonomy" id="297352"/>
    <lineage>
        <taxon>Bacteria</taxon>
        <taxon>Bacillati</taxon>
        <taxon>Bacillota</taxon>
        <taxon>Bacilli</taxon>
        <taxon>Lactobacillales</taxon>
        <taxon>Streptococcaceae</taxon>
        <taxon>Pseudolactococcus</taxon>
    </lineage>
</organism>
<dbReference type="InterPro" id="IPR001497">
    <property type="entry name" value="MethylDNA_cys_MeTrfase_AS"/>
</dbReference>
<evidence type="ECO:0000256" key="9">
    <source>
        <dbReference type="ARBA" id="ARBA00049348"/>
    </source>
</evidence>
<dbReference type="RefSeq" id="WP_047915665.1">
    <property type="nucleotide sequence ID" value="NZ_LN774769.1"/>
</dbReference>
<dbReference type="Pfam" id="PF01035">
    <property type="entry name" value="DNA_binding_1"/>
    <property type="match status" value="1"/>
</dbReference>
<feature type="active site" description="Nucleophile; methyl group acceptor from either O6-methylguanine or O4-methylthymine" evidence="10">
    <location>
        <position position="316"/>
    </location>
</feature>
<dbReference type="Proteomes" id="UP000033166">
    <property type="component" value="Chromosome I"/>
</dbReference>
<evidence type="ECO:0000256" key="11">
    <source>
        <dbReference type="PIRSR" id="PIRSR000409-3"/>
    </source>
</evidence>
<comment type="catalytic activity">
    <reaction evidence="9">
        <text>a 6-O-methyl-2'-deoxyguanosine in DNA + L-cysteinyl-[protein] = S-methyl-L-cysteinyl-[protein] + a 2'-deoxyguanosine in DNA</text>
        <dbReference type="Rhea" id="RHEA:24000"/>
        <dbReference type="Rhea" id="RHEA-COMP:10131"/>
        <dbReference type="Rhea" id="RHEA-COMP:10132"/>
        <dbReference type="Rhea" id="RHEA-COMP:11367"/>
        <dbReference type="Rhea" id="RHEA-COMP:11368"/>
        <dbReference type="ChEBI" id="CHEBI:29950"/>
        <dbReference type="ChEBI" id="CHEBI:82612"/>
        <dbReference type="ChEBI" id="CHEBI:85445"/>
        <dbReference type="ChEBI" id="CHEBI:85448"/>
        <dbReference type="EC" id="2.1.1.63"/>
    </reaction>
</comment>
<comment type="cofactor">
    <cofactor evidence="11">
        <name>Zn(2+)</name>
        <dbReference type="ChEBI" id="CHEBI:29105"/>
    </cofactor>
    <text evidence="11">Binds 1 zinc ion per subunit.</text>
</comment>
<keyword evidence="11" id="KW-0862">Zinc</keyword>
<proteinExistence type="inferred from homology"/>
<feature type="binding site" evidence="11">
    <location>
        <position position="70"/>
    </location>
    <ligand>
        <name>Zn(2+)</name>
        <dbReference type="ChEBI" id="CHEBI:29105"/>
    </ligand>
</feature>
<evidence type="ECO:0000313" key="14">
    <source>
        <dbReference type="Proteomes" id="UP000033166"/>
    </source>
</evidence>
<evidence type="ECO:0000256" key="4">
    <source>
        <dbReference type="ARBA" id="ARBA00022603"/>
    </source>
</evidence>
<feature type="binding site" evidence="11">
    <location>
        <position position="67"/>
    </location>
    <ligand>
        <name>Zn(2+)</name>
        <dbReference type="ChEBI" id="CHEBI:29105"/>
    </ligand>
</feature>
<dbReference type="SUPFAM" id="SSF46767">
    <property type="entry name" value="Methylated DNA-protein cysteine methyltransferase, C-terminal domain"/>
    <property type="match status" value="1"/>
</dbReference>
<dbReference type="PROSITE" id="PS01124">
    <property type="entry name" value="HTH_ARAC_FAMILY_2"/>
    <property type="match status" value="1"/>
</dbReference>
<dbReference type="SUPFAM" id="SSF57884">
    <property type="entry name" value="Ada DNA repair protein, N-terminal domain (N-Ada 10)"/>
    <property type="match status" value="1"/>
</dbReference>
<keyword evidence="4" id="KW-0489">Methyltransferase</keyword>
<dbReference type="InterPro" id="IPR014048">
    <property type="entry name" value="MethylDNA_cys_MeTrfase_DNA-bd"/>
</dbReference>
<reference evidence="14" key="1">
    <citation type="submission" date="2015-01" db="EMBL/GenBank/DDBJ databases">
        <authorList>
            <person name="Andreevskaya M."/>
        </authorList>
    </citation>
    <scope>NUCLEOTIDE SEQUENCE [LARGE SCALE GENOMIC DNA]</scope>
    <source>
        <strain evidence="14">MKFS47</strain>
    </source>
</reference>
<name>A0A0D6DXP2_9LACT</name>
<dbReference type="NCBIfam" id="TIGR00589">
    <property type="entry name" value="ogt"/>
    <property type="match status" value="1"/>
</dbReference>
<evidence type="ECO:0000313" key="13">
    <source>
        <dbReference type="EMBL" id="CEN28550.1"/>
    </source>
</evidence>
<dbReference type="PIRSF" id="PIRSF000409">
    <property type="entry name" value="Ada"/>
    <property type="match status" value="1"/>
</dbReference>
<dbReference type="GO" id="GO:0003700">
    <property type="term" value="F:DNA-binding transcription factor activity"/>
    <property type="evidence" value="ECO:0007669"/>
    <property type="project" value="InterPro"/>
</dbReference>
<dbReference type="Pfam" id="PF02805">
    <property type="entry name" value="Ada_Zn_binding"/>
    <property type="match status" value="1"/>
</dbReference>
<dbReference type="PANTHER" id="PTHR10815">
    <property type="entry name" value="METHYLATED-DNA--PROTEIN-CYSTEINE METHYLTRANSFERASE"/>
    <property type="match status" value="1"/>
</dbReference>
<dbReference type="CDD" id="cd06445">
    <property type="entry name" value="ATase"/>
    <property type="match status" value="1"/>
</dbReference>
<evidence type="ECO:0000256" key="5">
    <source>
        <dbReference type="ARBA" id="ARBA00022679"/>
    </source>
</evidence>
<dbReference type="GO" id="GO:0032259">
    <property type="term" value="P:methylation"/>
    <property type="evidence" value="ECO:0007669"/>
    <property type="project" value="UniProtKB-KW"/>
</dbReference>
<comment type="similarity">
    <text evidence="2">Belongs to the MGMT family.</text>
</comment>
<dbReference type="GO" id="GO:0008270">
    <property type="term" value="F:zinc ion binding"/>
    <property type="evidence" value="ECO:0007669"/>
    <property type="project" value="InterPro"/>
</dbReference>
<dbReference type="InterPro" id="IPR018060">
    <property type="entry name" value="HTH_AraC"/>
</dbReference>
<evidence type="ECO:0000256" key="2">
    <source>
        <dbReference type="ARBA" id="ARBA00008711"/>
    </source>
</evidence>
<protein>
    <recommendedName>
        <fullName evidence="3">methylated-DNA--[protein]-cysteine S-methyltransferase</fullName>
        <ecNumber evidence="3">2.1.1.63</ecNumber>
    </recommendedName>
</protein>
<evidence type="ECO:0000256" key="7">
    <source>
        <dbReference type="ARBA" id="ARBA00023159"/>
    </source>
</evidence>
<feature type="binding site" evidence="11">
    <location>
        <position position="40"/>
    </location>
    <ligand>
        <name>Zn(2+)</name>
        <dbReference type="ChEBI" id="CHEBI:29105"/>
    </ligand>
</feature>
<evidence type="ECO:0000256" key="1">
    <source>
        <dbReference type="ARBA" id="ARBA00001286"/>
    </source>
</evidence>
<gene>
    <name evidence="13" type="primary">ada</name>
    <name evidence="13" type="ORF">LACPI_1350</name>
</gene>
<evidence type="ECO:0000259" key="12">
    <source>
        <dbReference type="PROSITE" id="PS01124"/>
    </source>
</evidence>
<dbReference type="Gene3D" id="3.40.10.10">
    <property type="entry name" value="DNA Methylphosphotriester Repair Domain"/>
    <property type="match status" value="1"/>
</dbReference>